<gene>
    <name evidence="1" type="ORF">ENSA7_40440</name>
</gene>
<sequence length="335" mass="36339">MTQLTQLRLTGLDAQDPLAYLAALGCLLGAGASCLRMGLQRPTLHFDLASVPTPILSVAVTNEDELIEILAADLDDAAGRSEGERDPFLTFSYPDGDGGPIQDLKPPPPWFRKVAQAWIADASHEAHRTTDWAAAVLTDAAVDNNGAGKPFALHFTAGQQRFLNVAQELLDGAGKKATERRVDHVDLRAAVFGPWPNDRSLKVFSWSPTQDRAYALRAVDPSTDKKLGTPGADWLALRGVGLLSSAPRGDRRVDRITTSGVLGGWKSGTFSYPVWRSPLDEDAVRSLLRHPAIRPDARGRGTEVRSLPRGVEVLTSRISRSDQGGYGSFSRPTWR</sequence>
<comment type="caution">
    <text evidence="1">The sequence shown here is derived from an EMBL/GenBank/DDBJ whole genome shotgun (WGS) entry which is preliminary data.</text>
</comment>
<proteinExistence type="predicted"/>
<dbReference type="AlphaFoldDB" id="A0A2S9YMG5"/>
<protein>
    <submittedName>
        <fullName evidence="1">Uncharacterized protein</fullName>
    </submittedName>
</protein>
<name>A0A2S9YMG5_9BACT</name>
<evidence type="ECO:0000313" key="1">
    <source>
        <dbReference type="EMBL" id="PRQ06267.1"/>
    </source>
</evidence>
<accession>A0A2S9YMG5</accession>
<dbReference type="Proteomes" id="UP000238823">
    <property type="component" value="Unassembled WGS sequence"/>
</dbReference>
<reference evidence="1 2" key="1">
    <citation type="submission" date="2018-03" db="EMBL/GenBank/DDBJ databases">
        <title>Draft Genome Sequences of the Obligatory Marine Myxobacteria Enhygromyxa salina SWB007.</title>
        <authorList>
            <person name="Poehlein A."/>
            <person name="Moghaddam J.A."/>
            <person name="Harms H."/>
            <person name="Alanjari M."/>
            <person name="Koenig G.M."/>
            <person name="Daniel R."/>
            <person name="Schaeberle T.F."/>
        </authorList>
    </citation>
    <scope>NUCLEOTIDE SEQUENCE [LARGE SCALE GENOMIC DNA]</scope>
    <source>
        <strain evidence="1 2">SWB007</strain>
    </source>
</reference>
<evidence type="ECO:0000313" key="2">
    <source>
        <dbReference type="Proteomes" id="UP000238823"/>
    </source>
</evidence>
<dbReference type="EMBL" id="PVNL01000078">
    <property type="protein sequence ID" value="PRQ06267.1"/>
    <property type="molecule type" value="Genomic_DNA"/>
</dbReference>
<organism evidence="1 2">
    <name type="scientific">Enhygromyxa salina</name>
    <dbReference type="NCBI Taxonomy" id="215803"/>
    <lineage>
        <taxon>Bacteria</taxon>
        <taxon>Pseudomonadati</taxon>
        <taxon>Myxococcota</taxon>
        <taxon>Polyangia</taxon>
        <taxon>Nannocystales</taxon>
        <taxon>Nannocystaceae</taxon>
        <taxon>Enhygromyxa</taxon>
    </lineage>
</organism>